<dbReference type="EMBL" id="LGUC01000001">
    <property type="protein sequence ID" value="KPN30125.1"/>
    <property type="molecule type" value="Genomic_DNA"/>
</dbReference>
<gene>
    <name evidence="2" type="ORF">SY89_00847</name>
</gene>
<evidence type="ECO:0000313" key="2">
    <source>
        <dbReference type="EMBL" id="KPN30125.1"/>
    </source>
</evidence>
<organism evidence="2 3">
    <name type="scientific">Halolamina pelagica</name>
    <dbReference type="NCBI Taxonomy" id="699431"/>
    <lineage>
        <taxon>Archaea</taxon>
        <taxon>Methanobacteriati</taxon>
        <taxon>Methanobacteriota</taxon>
        <taxon>Stenosarchaea group</taxon>
        <taxon>Halobacteria</taxon>
        <taxon>Halobacteriales</taxon>
        <taxon>Haloferacaceae</taxon>
    </lineage>
</organism>
<accession>A0A0P7I0C3</accession>
<dbReference type="RefSeq" id="WP_189319103.1">
    <property type="nucleotide sequence ID" value="NZ_LGUC01000001.1"/>
</dbReference>
<dbReference type="Proteomes" id="UP000050535">
    <property type="component" value="Unassembled WGS sequence"/>
</dbReference>
<protein>
    <submittedName>
        <fullName evidence="2">Uncharacterized protein</fullName>
    </submittedName>
</protein>
<proteinExistence type="predicted"/>
<keyword evidence="3" id="KW-1185">Reference proteome</keyword>
<evidence type="ECO:0000313" key="3">
    <source>
        <dbReference type="Proteomes" id="UP000050535"/>
    </source>
</evidence>
<comment type="caution">
    <text evidence="2">The sequence shown here is derived from an EMBL/GenBank/DDBJ whole genome shotgun (WGS) entry which is preliminary data.</text>
</comment>
<dbReference type="STRING" id="699431.SY89_00847"/>
<feature type="compositionally biased region" description="Low complexity" evidence="1">
    <location>
        <begin position="111"/>
        <end position="120"/>
    </location>
</feature>
<name>A0A0P7I0C3_9EURY</name>
<feature type="compositionally biased region" description="Low complexity" evidence="1">
    <location>
        <begin position="128"/>
        <end position="138"/>
    </location>
</feature>
<reference evidence="3" key="1">
    <citation type="submission" date="2013-11" db="EMBL/GenBank/DDBJ databases">
        <authorList>
            <person name="Hoang H.T."/>
            <person name="Killian M.L."/>
            <person name="Madson D.M."/>
            <person name="Arruda P.H.E."/>
            <person name="Sun D."/>
            <person name="Schwartz K.J."/>
            <person name="Yoon K."/>
        </authorList>
    </citation>
    <scope>NUCLEOTIDE SEQUENCE [LARGE SCALE GENOMIC DNA]</scope>
    <source>
        <strain evidence="3">CDK2</strain>
    </source>
</reference>
<sequence length="138" mass="14362">MRQVVSHDVATSVLGAVDYEINTEEYGGHPIVVVDLGLWEITVTVAAVNLDEGRVRVRGRETIDAGLAKLLEVTAENALVDAGVPEDAIDLSTTVAMHSLAREAFDPTTDSTTGTVEIGGSESGSGSGRSTSSTCSRT</sequence>
<dbReference type="PATRIC" id="fig|699431.3.peg.878"/>
<dbReference type="OrthoDB" id="382729at2157"/>
<evidence type="ECO:0000256" key="1">
    <source>
        <dbReference type="SAM" id="MobiDB-lite"/>
    </source>
</evidence>
<feature type="region of interest" description="Disordered" evidence="1">
    <location>
        <begin position="105"/>
        <end position="138"/>
    </location>
</feature>
<dbReference type="AlphaFoldDB" id="A0A0P7I0C3"/>